<evidence type="ECO:0000256" key="5">
    <source>
        <dbReference type="ARBA" id="ARBA00022475"/>
    </source>
</evidence>
<dbReference type="EMBL" id="BQXH01000005">
    <property type="protein sequence ID" value="GKS81062.1"/>
    <property type="molecule type" value="Genomic_DNA"/>
</dbReference>
<keyword evidence="5" id="KW-1003">Cell membrane</keyword>
<keyword evidence="11" id="KW-0449">Lipoprotein</keyword>
<feature type="domain" description="ABC transmembrane type-1" evidence="13">
    <location>
        <begin position="20"/>
        <end position="214"/>
    </location>
</feature>
<evidence type="ECO:0000256" key="1">
    <source>
        <dbReference type="ARBA" id="ARBA00004635"/>
    </source>
</evidence>
<feature type="transmembrane region" description="Helical" evidence="12">
    <location>
        <begin position="246"/>
        <end position="266"/>
    </location>
</feature>
<accession>A0ABQ5JIG5</accession>
<evidence type="ECO:0000313" key="14">
    <source>
        <dbReference type="EMBL" id="GKS81062.1"/>
    </source>
</evidence>
<name>A0ABQ5JIG5_9LACO</name>
<dbReference type="Proteomes" id="UP001055149">
    <property type="component" value="Unassembled WGS sequence"/>
</dbReference>
<evidence type="ECO:0000256" key="12">
    <source>
        <dbReference type="RuleBase" id="RU363032"/>
    </source>
</evidence>
<feature type="transmembrane region" description="Helical" evidence="12">
    <location>
        <begin position="24"/>
        <end position="48"/>
    </location>
</feature>
<dbReference type="Gene3D" id="1.10.3720.10">
    <property type="entry name" value="MetI-like"/>
    <property type="match status" value="1"/>
</dbReference>
<evidence type="ECO:0000259" key="13">
    <source>
        <dbReference type="PROSITE" id="PS50928"/>
    </source>
</evidence>
<reference evidence="14" key="1">
    <citation type="journal article" date="2022" name="Int. J. Syst. Evol. Microbiol.">
        <title>A novel species of lactic acid bacteria, Ligilactobacillus pabuli sp. nov., isolated from alfalfa silage.</title>
        <authorList>
            <person name="Tohno M."/>
            <person name="Tanizawa Y."/>
            <person name="Sawada H."/>
            <person name="Sakamoto M."/>
            <person name="Ohkuma M."/>
            <person name="Kobayashi H."/>
        </authorList>
    </citation>
    <scope>NUCLEOTIDE SEQUENCE</scope>
    <source>
        <strain evidence="14">AF129</strain>
    </source>
</reference>
<feature type="transmembrane region" description="Helical" evidence="12">
    <location>
        <begin position="96"/>
        <end position="112"/>
    </location>
</feature>
<dbReference type="SUPFAM" id="SSF161098">
    <property type="entry name" value="MetI-like"/>
    <property type="match status" value="1"/>
</dbReference>
<dbReference type="InterPro" id="IPR051322">
    <property type="entry name" value="AA_ABC_Transporter_Permease"/>
</dbReference>
<evidence type="ECO:0000256" key="7">
    <source>
        <dbReference type="ARBA" id="ARBA00022729"/>
    </source>
</evidence>
<feature type="transmembrane region" description="Helical" evidence="12">
    <location>
        <begin position="69"/>
        <end position="90"/>
    </location>
</feature>
<comment type="caution">
    <text evidence="14">The sequence shown here is derived from an EMBL/GenBank/DDBJ whole genome shotgun (WGS) entry which is preliminary data.</text>
</comment>
<evidence type="ECO:0000256" key="3">
    <source>
        <dbReference type="ARBA" id="ARBA00008973"/>
    </source>
</evidence>
<dbReference type="SUPFAM" id="SSF53850">
    <property type="entry name" value="Periplasmic binding protein-like II"/>
    <property type="match status" value="1"/>
</dbReference>
<comment type="similarity">
    <text evidence="3">Belongs to the NlpA lipoprotein family.</text>
</comment>
<dbReference type="InterPro" id="IPR000515">
    <property type="entry name" value="MetI-like"/>
</dbReference>
<keyword evidence="4 12" id="KW-0813">Transport</keyword>
<evidence type="ECO:0000256" key="9">
    <source>
        <dbReference type="ARBA" id="ARBA00023136"/>
    </source>
</evidence>
<keyword evidence="10" id="KW-0564">Palmitate</keyword>
<feature type="transmembrane region" description="Helical" evidence="12">
    <location>
        <begin position="153"/>
        <end position="175"/>
    </location>
</feature>
<evidence type="ECO:0000256" key="10">
    <source>
        <dbReference type="ARBA" id="ARBA00023139"/>
    </source>
</evidence>
<comment type="similarity">
    <text evidence="12">Belongs to the binding-protein-dependent transport system permease family.</text>
</comment>
<evidence type="ECO:0000256" key="2">
    <source>
        <dbReference type="ARBA" id="ARBA00004651"/>
    </source>
</evidence>
<sequence>MLEKLLPNVFQMKGQFIQATWETLYMTFGSAVISAFLGLFLGIFLVITQPGGILEDRVTYSLLDKVTNLLRSIPFIILLAVISPLTQYLIGTTVGTTASLVPLICGIFPFYARQVQNALLDVDDGVIEAAQAMGSSPAAIIFRIYLREGLADIVRVSIVTIISLIGLTTMAGAIGSGGLGDIAISIGYARFQNDVILVAMLIILILVFAVQIIGDWCVGLIEHRPLGRTTNPARTEKSGKGVKQSFWWLAGSLAVVSLIFVGIHTMTTQAAQADQTKTITIGSQGTDYETWKYIAKSQSAKDLGLKIKVKQITDGVQLNQATSQGNVDVNAFQSLSYVQAYNQQNKGNKLAVLGTTYLEPMGIYSKKYKNIVDLPTGATVAIANNPSQATRGLLLLQKAGLITLKKGFGNLGMVNDIVANPKKLQFKKIDDTTGPRVINNVDAVLISNTVALEGDLNVLKDSIFHEKVDQSTKANVNILVTAAKNKDNQEYKKIGQIVSSKRDSKVHSEKILWNQN</sequence>
<dbReference type="Pfam" id="PF03180">
    <property type="entry name" value="Lipoprotein_9"/>
    <property type="match status" value="1"/>
</dbReference>
<gene>
    <name evidence="14" type="ORF">LPAF129_07470</name>
</gene>
<evidence type="ECO:0000256" key="11">
    <source>
        <dbReference type="ARBA" id="ARBA00023288"/>
    </source>
</evidence>
<dbReference type="Pfam" id="PF00528">
    <property type="entry name" value="BPD_transp_1"/>
    <property type="match status" value="1"/>
</dbReference>
<dbReference type="Gene3D" id="3.40.190.10">
    <property type="entry name" value="Periplasmic binding protein-like II"/>
    <property type="match status" value="2"/>
</dbReference>
<keyword evidence="8 12" id="KW-1133">Transmembrane helix</keyword>
<comment type="subcellular location">
    <subcellularLocation>
        <location evidence="2 12">Cell membrane</location>
        <topology evidence="2 12">Multi-pass membrane protein</topology>
    </subcellularLocation>
    <subcellularLocation>
        <location evidence="1">Membrane</location>
        <topology evidence="1">Lipid-anchor</topology>
    </subcellularLocation>
</comment>
<evidence type="ECO:0000256" key="4">
    <source>
        <dbReference type="ARBA" id="ARBA00022448"/>
    </source>
</evidence>
<protein>
    <recommendedName>
        <fullName evidence="13">ABC transmembrane type-1 domain-containing protein</fullName>
    </recommendedName>
</protein>
<dbReference type="CDD" id="cd06261">
    <property type="entry name" value="TM_PBP2"/>
    <property type="match status" value="1"/>
</dbReference>
<dbReference type="PROSITE" id="PS50928">
    <property type="entry name" value="ABC_TM1"/>
    <property type="match status" value="1"/>
</dbReference>
<keyword evidence="7" id="KW-0732">Signal</keyword>
<keyword evidence="15" id="KW-1185">Reference proteome</keyword>
<keyword evidence="6 12" id="KW-0812">Transmembrane</keyword>
<dbReference type="PANTHER" id="PTHR30450">
    <property type="entry name" value="ABC TRANSPORTER PERMEASE"/>
    <property type="match status" value="1"/>
</dbReference>
<proteinExistence type="inferred from homology"/>
<organism evidence="14 15">
    <name type="scientific">Ligilactobacillus pabuli</name>
    <dbReference type="NCBI Taxonomy" id="2886039"/>
    <lineage>
        <taxon>Bacteria</taxon>
        <taxon>Bacillati</taxon>
        <taxon>Bacillota</taxon>
        <taxon>Bacilli</taxon>
        <taxon>Lactobacillales</taxon>
        <taxon>Lactobacillaceae</taxon>
        <taxon>Ligilactobacillus</taxon>
    </lineage>
</organism>
<feature type="transmembrane region" description="Helical" evidence="12">
    <location>
        <begin position="195"/>
        <end position="218"/>
    </location>
</feature>
<evidence type="ECO:0000313" key="15">
    <source>
        <dbReference type="Proteomes" id="UP001055149"/>
    </source>
</evidence>
<evidence type="ECO:0000256" key="6">
    <source>
        <dbReference type="ARBA" id="ARBA00022692"/>
    </source>
</evidence>
<evidence type="ECO:0000256" key="8">
    <source>
        <dbReference type="ARBA" id="ARBA00022989"/>
    </source>
</evidence>
<dbReference type="InterPro" id="IPR035906">
    <property type="entry name" value="MetI-like_sf"/>
</dbReference>
<keyword evidence="9 12" id="KW-0472">Membrane</keyword>
<dbReference type="PANTHER" id="PTHR30450:SF1">
    <property type="entry name" value="D-METHIONINE TRANSPORT SYSTEM PERMEASE PROTEIN METI-RELATED"/>
    <property type="match status" value="1"/>
</dbReference>
<dbReference type="InterPro" id="IPR004872">
    <property type="entry name" value="Lipoprotein_NlpA"/>
</dbReference>